<evidence type="ECO:0000313" key="2">
    <source>
        <dbReference type="EMBL" id="PIY69155.1"/>
    </source>
</evidence>
<comment type="caution">
    <text evidence="2">The sequence shown here is derived from an EMBL/GenBank/DDBJ whole genome shotgun (WGS) entry which is preliminary data.</text>
</comment>
<dbReference type="Proteomes" id="UP000230108">
    <property type="component" value="Unassembled WGS sequence"/>
</dbReference>
<keyword evidence="1" id="KW-0812">Transmembrane</keyword>
<sequence length="239" mass="26859">MKNAFFFILIIVLLFFIAPLLIAGYFGFVPVLSSIMGADKPKDLGIKVTTQNYKEGLKKLGMKVETKKTLPGSAMQKHTGSHMVDAVFTQEEITAMSKRRRPDFPFFNPQIKINPDNSFEVSTIFKIDAAITYLTRMGISQEKIDSAFSTMNLPKMNFPLYLKSTGSITNNEINTRIQSLQVGRFSVPHAMVAKYNSIFDTVLTEVMKQDMNSNIISLTINDGKVYVKGAYPDIEIFVK</sequence>
<organism evidence="2 3">
    <name type="scientific">Candidatus Roizmanbacteria bacterium CG_4_10_14_0_8_um_filter_39_9</name>
    <dbReference type="NCBI Taxonomy" id="1974829"/>
    <lineage>
        <taxon>Bacteria</taxon>
        <taxon>Candidatus Roizmaniibacteriota</taxon>
    </lineage>
</organism>
<reference evidence="3" key="1">
    <citation type="submission" date="2017-09" db="EMBL/GenBank/DDBJ databases">
        <title>Depth-based differentiation of microbial function through sediment-hosted aquifers and enrichment of novel symbionts in the deep terrestrial subsurface.</title>
        <authorList>
            <person name="Probst A.J."/>
            <person name="Ladd B."/>
            <person name="Jarett J.K."/>
            <person name="Geller-Mcgrath D.E."/>
            <person name="Sieber C.M.K."/>
            <person name="Emerson J.B."/>
            <person name="Anantharaman K."/>
            <person name="Thomas B.C."/>
            <person name="Malmstrom R."/>
            <person name="Stieglmeier M."/>
            <person name="Klingl A."/>
            <person name="Woyke T."/>
            <person name="Ryan C.M."/>
            <person name="Banfield J.F."/>
        </authorList>
    </citation>
    <scope>NUCLEOTIDE SEQUENCE [LARGE SCALE GENOMIC DNA]</scope>
</reference>
<dbReference type="EMBL" id="PFLF01000047">
    <property type="protein sequence ID" value="PIY69155.1"/>
    <property type="molecule type" value="Genomic_DNA"/>
</dbReference>
<accession>A0A2M7QD53</accession>
<evidence type="ECO:0000313" key="3">
    <source>
        <dbReference type="Proteomes" id="UP000230108"/>
    </source>
</evidence>
<keyword evidence="1" id="KW-0472">Membrane</keyword>
<protein>
    <submittedName>
        <fullName evidence="2">Uncharacterized protein</fullName>
    </submittedName>
</protein>
<gene>
    <name evidence="2" type="ORF">COY90_02100</name>
</gene>
<proteinExistence type="predicted"/>
<name>A0A2M7QD53_9BACT</name>
<feature type="transmembrane region" description="Helical" evidence="1">
    <location>
        <begin position="6"/>
        <end position="32"/>
    </location>
</feature>
<evidence type="ECO:0000256" key="1">
    <source>
        <dbReference type="SAM" id="Phobius"/>
    </source>
</evidence>
<dbReference type="AlphaFoldDB" id="A0A2M7QD53"/>
<keyword evidence="1" id="KW-1133">Transmembrane helix</keyword>